<gene>
    <name evidence="3" type="ORF">MBBTH_00090</name>
</gene>
<dbReference type="Pfam" id="PF18862">
    <property type="entry name" value="ApeA_NTD1"/>
    <property type="match status" value="1"/>
</dbReference>
<protein>
    <submittedName>
        <fullName evidence="3">Uncharacterized protein</fullName>
    </submittedName>
</protein>
<dbReference type="EMBL" id="MZGS01000002">
    <property type="protein sequence ID" value="PWB88393.1"/>
    <property type="molecule type" value="Genomic_DNA"/>
</dbReference>
<sequence length="460" mass="54412">MFDEIFGKLGNFWVSDNDKEIVPGYINQKNNDFEISFVNVDFNDYDDDYILLNGVVENKKLSLIIINDPIKSTHAKVINNTYYIRYLFEGKHYNNKDNIKFENINIKIDNILSTINLHSFSTITPKPDILLIKEPTNEYVVDLNEFNLEIFLKPKSTIGYSSNGQYAKFNEEIILKLNYDEPKTITEIYPHIVKIKDLFTFLTGKSEIIGLYESSKNKEINMLFPIVTRKYNLKPQHNTLIQFNENNLEKIFNNWFENYDSLKGVYDLYFSTIGSNLSSETLFLTYCQILESYHRKRYLGEYVSKEKFEDFKSKFTPCATKMDGLDEIVSKENKGQFLNKIINSIQFCYEFTLKDRLKEIFNEFKKCELFIKIIDKFTDEETFDKGIKTYCDIVKDGRNYYTHYGEEPEHLLKGIEFFELTDSLNLIIKMIFLKEFGLTDSEINNITKNPRFNFVEYYEN</sequence>
<proteinExistence type="predicted"/>
<dbReference type="InterPro" id="IPR041223">
    <property type="entry name" value="ApeA_NTD"/>
</dbReference>
<evidence type="ECO:0000313" key="4">
    <source>
        <dbReference type="Proteomes" id="UP000251717"/>
    </source>
</evidence>
<keyword evidence="4" id="KW-1185">Reference proteome</keyword>
<dbReference type="InterPro" id="IPR041229">
    <property type="entry name" value="HEPN_Apea"/>
</dbReference>
<reference evidence="3 4" key="1">
    <citation type="submission" date="2017-03" db="EMBL/GenBank/DDBJ databases">
        <title>Genome sequence of Methanobrevibacter thaueri.</title>
        <authorList>
            <person name="Poehlein A."/>
            <person name="Seedorf H."/>
            <person name="Daniel R."/>
        </authorList>
    </citation>
    <scope>NUCLEOTIDE SEQUENCE [LARGE SCALE GENOMIC DNA]</scope>
    <source>
        <strain evidence="3 4">DSM 11995</strain>
    </source>
</reference>
<dbReference type="OrthoDB" id="340705at2157"/>
<evidence type="ECO:0000259" key="2">
    <source>
        <dbReference type="Pfam" id="PF18862"/>
    </source>
</evidence>
<dbReference type="Proteomes" id="UP000251717">
    <property type="component" value="Unassembled WGS sequence"/>
</dbReference>
<evidence type="ECO:0000313" key="3">
    <source>
        <dbReference type="EMBL" id="PWB88393.1"/>
    </source>
</evidence>
<comment type="caution">
    <text evidence="3">The sequence shown here is derived from an EMBL/GenBank/DDBJ whole genome shotgun (WGS) entry which is preliminary data.</text>
</comment>
<feature type="domain" description="ApeA N-terminal" evidence="2">
    <location>
        <begin position="9"/>
        <end position="255"/>
    </location>
</feature>
<accession>A0A315XQU9</accession>
<organism evidence="3 4">
    <name type="scientific">Methanobrevibacter thaueri</name>
    <dbReference type="NCBI Taxonomy" id="190975"/>
    <lineage>
        <taxon>Archaea</taxon>
        <taxon>Methanobacteriati</taxon>
        <taxon>Methanobacteriota</taxon>
        <taxon>Methanomada group</taxon>
        <taxon>Methanobacteria</taxon>
        <taxon>Methanobacteriales</taxon>
        <taxon>Methanobacteriaceae</taxon>
        <taxon>Methanobrevibacter</taxon>
    </lineage>
</organism>
<evidence type="ECO:0000259" key="1">
    <source>
        <dbReference type="Pfam" id="PF18739"/>
    </source>
</evidence>
<feature type="domain" description="Apea-like HEPN" evidence="1">
    <location>
        <begin position="284"/>
        <end position="441"/>
    </location>
</feature>
<dbReference type="AlphaFoldDB" id="A0A315XQU9"/>
<dbReference type="Pfam" id="PF18739">
    <property type="entry name" value="HEPN_Apea"/>
    <property type="match status" value="1"/>
</dbReference>
<dbReference type="RefSeq" id="WP_116591008.1">
    <property type="nucleotide sequence ID" value="NZ_MZGS01000002.1"/>
</dbReference>
<name>A0A315XQU9_9EURY</name>